<keyword evidence="2" id="KW-0418">Kinase</keyword>
<evidence type="ECO:0000256" key="1">
    <source>
        <dbReference type="ARBA" id="ARBA00022679"/>
    </source>
</evidence>
<keyword evidence="1" id="KW-0808">Transferase</keyword>
<dbReference type="Proteomes" id="UP000003181">
    <property type="component" value="Unassembled WGS sequence"/>
</dbReference>
<dbReference type="OrthoDB" id="9806249at2"/>
<comment type="caution">
    <text evidence="4">The sequence shown here is derived from an EMBL/GenBank/DDBJ whole genome shotgun (WGS) entry which is preliminary data.</text>
</comment>
<dbReference type="AlphaFoldDB" id="I5D593"/>
<feature type="domain" description="Carbohydrate kinase PfkB" evidence="3">
    <location>
        <begin position="2"/>
        <end position="281"/>
    </location>
</feature>
<dbReference type="Pfam" id="PF00294">
    <property type="entry name" value="PfkB"/>
    <property type="match status" value="1"/>
</dbReference>
<dbReference type="PANTHER" id="PTHR10584">
    <property type="entry name" value="SUGAR KINASE"/>
    <property type="match status" value="1"/>
</dbReference>
<proteinExistence type="predicted"/>
<sequence>MNVVVIGSVNYDLYAKIDNEIILKDSNPSNIYSTLGGVAYNIAKNLKLANVQATLIAAVGDDLEAKWIKKQLDNDLISHKLIVKEGYKSAKYVAFLDRNSDMSIAASDTKITESVNYDDLMQYKDILDSATYICLDANLSEDLIAKICKNYSHKFIVAEGVSCHKILKFKPVLQYISVMKANKIEFQNLLNSSEEDIFILASEAIKNGAKAVVITDGANGSIYFDQDEKTEFYMPNSIKPLSASGAGDAFCAGLIYGLINKLQILKIATIFSKFALLSVKTVNDELNDNDLMKEYMEVN</sequence>
<dbReference type="GO" id="GO:0016301">
    <property type="term" value="F:kinase activity"/>
    <property type="evidence" value="ECO:0007669"/>
    <property type="project" value="UniProtKB-KW"/>
</dbReference>
<dbReference type="STRING" id="1110504.MAGb_4650"/>
<dbReference type="RefSeq" id="WP_004024206.1">
    <property type="nucleotide sequence ID" value="NZ_AJPR01000011.1"/>
</dbReference>
<gene>
    <name evidence="4" type="ORF">MAGb_4650</name>
</gene>
<accession>I5D593</accession>
<organism evidence="4 5">
    <name type="scientific">Mycoplasmopsis agalactiae 14628</name>
    <dbReference type="NCBI Taxonomy" id="1110504"/>
    <lineage>
        <taxon>Bacteria</taxon>
        <taxon>Bacillati</taxon>
        <taxon>Mycoplasmatota</taxon>
        <taxon>Mycoplasmoidales</taxon>
        <taxon>Metamycoplasmataceae</taxon>
        <taxon>Mycoplasmopsis</taxon>
    </lineage>
</organism>
<dbReference type="PATRIC" id="fig|1110504.5.peg.463"/>
<evidence type="ECO:0000313" key="4">
    <source>
        <dbReference type="EMBL" id="EIN14852.1"/>
    </source>
</evidence>
<protein>
    <recommendedName>
        <fullName evidence="3">Carbohydrate kinase PfkB domain-containing protein</fullName>
    </recommendedName>
</protein>
<dbReference type="EMBL" id="AJPR01000011">
    <property type="protein sequence ID" value="EIN14852.1"/>
    <property type="molecule type" value="Genomic_DNA"/>
</dbReference>
<dbReference type="Gene3D" id="3.40.1190.20">
    <property type="match status" value="1"/>
</dbReference>
<dbReference type="SUPFAM" id="SSF53613">
    <property type="entry name" value="Ribokinase-like"/>
    <property type="match status" value="1"/>
</dbReference>
<dbReference type="InterPro" id="IPR011611">
    <property type="entry name" value="PfkB_dom"/>
</dbReference>
<dbReference type="PANTHER" id="PTHR10584:SF166">
    <property type="entry name" value="RIBOKINASE"/>
    <property type="match status" value="1"/>
</dbReference>
<reference evidence="4 5" key="1">
    <citation type="journal article" date="2012" name="Appl. Environ. Microbiol.">
        <title>Emergence of Atypical Mycoplasma agalactiae Strains Harboring a New Prophage and Associated with an Alpine Wild Ungulate Mortality Episode.</title>
        <authorList>
            <person name="Tardy F."/>
            <person name="Baranowski E."/>
            <person name="Nouvel L.X."/>
            <person name="Mick V."/>
            <person name="Manso-Silvan L."/>
            <person name="Thiaucourt F."/>
            <person name="Thebault P."/>
            <person name="Breton M."/>
            <person name="Sirand-Pugnet P."/>
            <person name="Blanchard A."/>
            <person name="Garnier A."/>
            <person name="Gibert P."/>
            <person name="Game Y."/>
            <person name="Poumarat F."/>
            <person name="Citti C."/>
        </authorList>
    </citation>
    <scope>NUCLEOTIDE SEQUENCE [LARGE SCALE GENOMIC DNA]</scope>
    <source>
        <strain evidence="4 5">14628</strain>
    </source>
</reference>
<dbReference type="InterPro" id="IPR029056">
    <property type="entry name" value="Ribokinase-like"/>
</dbReference>
<name>I5D593_MYCAA</name>
<evidence type="ECO:0000259" key="3">
    <source>
        <dbReference type="Pfam" id="PF00294"/>
    </source>
</evidence>
<evidence type="ECO:0000313" key="5">
    <source>
        <dbReference type="Proteomes" id="UP000003181"/>
    </source>
</evidence>
<evidence type="ECO:0000256" key="2">
    <source>
        <dbReference type="ARBA" id="ARBA00022777"/>
    </source>
</evidence>